<organism evidence="3 4">
    <name type="scientific">Amycolatopsis plumensis</name>
    <dbReference type="NCBI Taxonomy" id="236508"/>
    <lineage>
        <taxon>Bacteria</taxon>
        <taxon>Bacillati</taxon>
        <taxon>Actinomycetota</taxon>
        <taxon>Actinomycetes</taxon>
        <taxon>Pseudonocardiales</taxon>
        <taxon>Pseudonocardiaceae</taxon>
        <taxon>Amycolatopsis</taxon>
    </lineage>
</organism>
<dbReference type="InterPro" id="IPR018958">
    <property type="entry name" value="Knr4/Smi1-like_dom"/>
</dbReference>
<evidence type="ECO:0000256" key="1">
    <source>
        <dbReference type="SAM" id="MobiDB-lite"/>
    </source>
</evidence>
<sequence length="363" mass="38334">MQDFLEAAVRDVLTAPEARVDDQVGYAALLLAVSGALDEADRLVTQWLARTERPVTALAADPVRARAWAMLFEARGGRPDWAAGLPPLDLDAEERTHAAWLRRPVSELEGVLPPGPVAEVVRQVAPSRPDRVRTALADGDLELWASLTGPHPDVATLAATRALAPALVAGADPLELREEAPTWAGALVAALHERYPPELGSWPKLIAEILRLRGVGELLPGAAPAETRPGPLPPGSAEPALPPGPAPAKSRPGPLLRRRTPLPPPASEAAIRSAELRLGVDLPADHRDFLRTCDGLPADVVFPRLLGTADLRTENGVVILSDPAVLLLSAGHVVEVDPVLGTTVHASFRAALVQHATLLAQAT</sequence>
<dbReference type="Proteomes" id="UP001589535">
    <property type="component" value="Unassembled WGS sequence"/>
</dbReference>
<dbReference type="EMBL" id="JBHMBK010000038">
    <property type="protein sequence ID" value="MFB9689586.1"/>
    <property type="molecule type" value="Genomic_DNA"/>
</dbReference>
<feature type="compositionally biased region" description="Pro residues" evidence="1">
    <location>
        <begin position="230"/>
        <end position="246"/>
    </location>
</feature>
<evidence type="ECO:0000313" key="3">
    <source>
        <dbReference type="EMBL" id="MFB9689586.1"/>
    </source>
</evidence>
<keyword evidence="4" id="KW-1185">Reference proteome</keyword>
<feature type="domain" description="Knr4/Smi1-like" evidence="2">
    <location>
        <begin position="265"/>
        <end position="354"/>
    </location>
</feature>
<evidence type="ECO:0000313" key="4">
    <source>
        <dbReference type="Proteomes" id="UP001589535"/>
    </source>
</evidence>
<dbReference type="SMART" id="SM00860">
    <property type="entry name" value="SMI1_KNR4"/>
    <property type="match status" value="1"/>
</dbReference>
<accession>A0ABV5UDW0</accession>
<evidence type="ECO:0000259" key="2">
    <source>
        <dbReference type="SMART" id="SM00860"/>
    </source>
</evidence>
<dbReference type="RefSeq" id="WP_378203577.1">
    <property type="nucleotide sequence ID" value="NZ_JBHMBK010000038.1"/>
</dbReference>
<protein>
    <submittedName>
        <fullName evidence="3">SMI1/KNR4 family protein</fullName>
    </submittedName>
</protein>
<dbReference type="SUPFAM" id="SSF160631">
    <property type="entry name" value="SMI1/KNR4-like"/>
    <property type="match status" value="1"/>
</dbReference>
<feature type="region of interest" description="Disordered" evidence="1">
    <location>
        <begin position="221"/>
        <end position="268"/>
    </location>
</feature>
<reference evidence="3 4" key="1">
    <citation type="submission" date="2024-09" db="EMBL/GenBank/DDBJ databases">
        <authorList>
            <person name="Sun Q."/>
            <person name="Mori K."/>
        </authorList>
    </citation>
    <scope>NUCLEOTIDE SEQUENCE [LARGE SCALE GENOMIC DNA]</scope>
    <source>
        <strain evidence="3 4">JCM 13852</strain>
    </source>
</reference>
<dbReference type="InterPro" id="IPR037883">
    <property type="entry name" value="Knr4/Smi1-like_sf"/>
</dbReference>
<name>A0ABV5UDW0_9PSEU</name>
<proteinExistence type="predicted"/>
<gene>
    <name evidence="3" type="ORF">ACFFTO_35890</name>
</gene>
<comment type="caution">
    <text evidence="3">The sequence shown here is derived from an EMBL/GenBank/DDBJ whole genome shotgun (WGS) entry which is preliminary data.</text>
</comment>